<reference evidence="2 3" key="1">
    <citation type="submission" date="2019-12" db="EMBL/GenBank/DDBJ databases">
        <authorList>
            <person name="Alioto T."/>
            <person name="Alioto T."/>
            <person name="Gomez Garrido J."/>
        </authorList>
    </citation>
    <scope>NUCLEOTIDE SEQUENCE [LARGE SCALE GENOMIC DNA]</scope>
</reference>
<dbReference type="Proteomes" id="UP000594638">
    <property type="component" value="Unassembled WGS sequence"/>
</dbReference>
<dbReference type="AlphaFoldDB" id="A0A8S0Q3V2"/>
<dbReference type="EMBL" id="CACTIH010000478">
    <property type="protein sequence ID" value="CAA2960982.1"/>
    <property type="molecule type" value="Genomic_DNA"/>
</dbReference>
<feature type="compositionally biased region" description="Polar residues" evidence="1">
    <location>
        <begin position="37"/>
        <end position="56"/>
    </location>
</feature>
<evidence type="ECO:0000313" key="3">
    <source>
        <dbReference type="Proteomes" id="UP000594638"/>
    </source>
</evidence>
<comment type="caution">
    <text evidence="2">The sequence shown here is derived from an EMBL/GenBank/DDBJ whole genome shotgun (WGS) entry which is preliminary data.</text>
</comment>
<accession>A0A8S0Q3V2</accession>
<organism evidence="2 3">
    <name type="scientific">Olea europaea subsp. europaea</name>
    <dbReference type="NCBI Taxonomy" id="158383"/>
    <lineage>
        <taxon>Eukaryota</taxon>
        <taxon>Viridiplantae</taxon>
        <taxon>Streptophyta</taxon>
        <taxon>Embryophyta</taxon>
        <taxon>Tracheophyta</taxon>
        <taxon>Spermatophyta</taxon>
        <taxon>Magnoliopsida</taxon>
        <taxon>eudicotyledons</taxon>
        <taxon>Gunneridae</taxon>
        <taxon>Pentapetalae</taxon>
        <taxon>asterids</taxon>
        <taxon>lamiids</taxon>
        <taxon>Lamiales</taxon>
        <taxon>Oleaceae</taxon>
        <taxon>Oleeae</taxon>
        <taxon>Olea</taxon>
    </lineage>
</organism>
<gene>
    <name evidence="2" type="ORF">OLEA9_A086452</name>
</gene>
<evidence type="ECO:0000256" key="1">
    <source>
        <dbReference type="SAM" id="MobiDB-lite"/>
    </source>
</evidence>
<evidence type="ECO:0000313" key="2">
    <source>
        <dbReference type="EMBL" id="CAA2960982.1"/>
    </source>
</evidence>
<name>A0A8S0Q3V2_OLEEU</name>
<sequence length="118" mass="13786">SQIREDDNKKGDHRYKNYKIRASLHEFSKFKSEKRGSTTPMAHNTHGQKSASKSFQFANRDPKNLESGIINGIHRRYPITPFIPTMGLHQLPRSNWEITALQCMQDSRWERCKVDVDL</sequence>
<dbReference type="Gramene" id="OE9A086452T1">
    <property type="protein sequence ID" value="OE9A086452C1"/>
    <property type="gene ID" value="OE9A086452"/>
</dbReference>
<keyword evidence="3" id="KW-1185">Reference proteome</keyword>
<protein>
    <submittedName>
        <fullName evidence="2">Uncharacterized protein</fullName>
    </submittedName>
</protein>
<feature type="non-terminal residue" evidence="2">
    <location>
        <position position="1"/>
    </location>
</feature>
<feature type="region of interest" description="Disordered" evidence="1">
    <location>
        <begin position="31"/>
        <end position="56"/>
    </location>
</feature>
<proteinExistence type="predicted"/>